<reference evidence="12 13" key="1">
    <citation type="submission" date="2016-10" db="EMBL/GenBank/DDBJ databases">
        <title>Draft genome sequence of Coniochaeta ligniaria NRRL30616, a lignocellulolytic fungus for bioabatement of inhibitors in plant biomass hydrolysates.</title>
        <authorList>
            <consortium name="DOE Joint Genome Institute"/>
            <person name="Jimenez D.J."/>
            <person name="Hector R.E."/>
            <person name="Riley R."/>
            <person name="Sun H."/>
            <person name="Grigoriev I.V."/>
            <person name="Van Elsas J.D."/>
            <person name="Nichols N.N."/>
        </authorList>
    </citation>
    <scope>NUCLEOTIDE SEQUENCE [LARGE SCALE GENOMIC DNA]</scope>
    <source>
        <strain evidence="12 13">NRRL 30616</strain>
    </source>
</reference>
<dbReference type="PANTHER" id="PTHR14195">
    <property type="entry name" value="G PATCH DOMAIN CONTAINING PROTEIN 2"/>
    <property type="match status" value="1"/>
</dbReference>
<feature type="compositionally biased region" description="Basic and acidic residues" evidence="9">
    <location>
        <begin position="291"/>
        <end position="308"/>
    </location>
</feature>
<dbReference type="GO" id="GO:0005634">
    <property type="term" value="C:nucleus"/>
    <property type="evidence" value="ECO:0007669"/>
    <property type="project" value="UniProtKB-SubCell"/>
</dbReference>
<dbReference type="PROSITE" id="PS51061">
    <property type="entry name" value="R3H"/>
    <property type="match status" value="1"/>
</dbReference>
<feature type="compositionally biased region" description="Basic and acidic residues" evidence="9">
    <location>
        <begin position="169"/>
        <end position="178"/>
    </location>
</feature>
<dbReference type="STRING" id="1408157.A0A1J7IH45"/>
<feature type="compositionally biased region" description="Polar residues" evidence="9">
    <location>
        <begin position="355"/>
        <end position="366"/>
    </location>
</feature>
<dbReference type="SUPFAM" id="SSF82708">
    <property type="entry name" value="R3H domain"/>
    <property type="match status" value="1"/>
</dbReference>
<feature type="compositionally biased region" description="Basic residues" evidence="9">
    <location>
        <begin position="215"/>
        <end position="225"/>
    </location>
</feature>
<evidence type="ECO:0000256" key="4">
    <source>
        <dbReference type="ARBA" id="ARBA00018964"/>
    </source>
</evidence>
<dbReference type="InterPro" id="IPR051189">
    <property type="entry name" value="Splicing_assoc_domain"/>
</dbReference>
<dbReference type="InParanoid" id="A0A1J7IH45"/>
<evidence type="ECO:0000313" key="13">
    <source>
        <dbReference type="Proteomes" id="UP000182658"/>
    </source>
</evidence>
<keyword evidence="6" id="KW-0507">mRNA processing</keyword>
<dbReference type="AlphaFoldDB" id="A0A1J7IH45"/>
<evidence type="ECO:0000259" key="11">
    <source>
        <dbReference type="PROSITE" id="PS51061"/>
    </source>
</evidence>
<sequence>MKDEARNTGHRSSLWGGDTRLRAKPIGFVSAGLIEPLKEELQDVRDDQSSKRVGEAEIAMEEDAIHQAFSISATEDEDLTLTTLEPPLDLTKPSTPTDRTTATITTGTDAVDVLQPEGIGFIIDVTGDKSMAANLTNSPPPIPDPQSPAEESDSSSEVILFKGRANRNQGKEPAEQKRMKQTITLDTIRYEIKAVEAEIALDTNRHSNAMPPSARSHRQNKRGKFKQIDDDEEAIIADYIANMAEDSDDGSGRPSRQPVISGDLGADDGNLGIDTSEGSVSSDDSAGFDDGQERETAIDSDLVDRQGSEDDDMASPTMDDETFARLLGKQEELGMGGDELLLTNSQKSRRAKGVNTRTQGPFSGTNAVADAFDDLDLMDWERPSLQNKRKGGRRGQPPVFGVSDSEIEQTLQTAWQKDRESKKSRKLRREEQRAQGLLGKHSNPDDPRLRYPTGMSLEDIKTEMRSFLQGTEARLELPPMDKSARKTLHELARKFKVKSQSTGSGHQRRPTLIRTKYTTSYAEEHLEIAVSGLGRRHFPRLDLKGKDKAAQRKSRAGAGNSAVTYQEGEIVGASAPELGQENKGRAMLEKMGWSSGMGLGSLDNKGILQPVAHVVKRSKAGLG</sequence>
<keyword evidence="7" id="KW-0508">mRNA splicing</keyword>
<feature type="region of interest" description="Disordered" evidence="9">
    <location>
        <begin position="132"/>
        <end position="181"/>
    </location>
</feature>
<dbReference type="EMBL" id="KV875100">
    <property type="protein sequence ID" value="OIW26782.1"/>
    <property type="molecule type" value="Genomic_DNA"/>
</dbReference>
<dbReference type="GO" id="GO:0008380">
    <property type="term" value="P:RNA splicing"/>
    <property type="evidence" value="ECO:0007669"/>
    <property type="project" value="UniProtKB-KW"/>
</dbReference>
<feature type="region of interest" description="Disordered" evidence="9">
    <location>
        <begin position="343"/>
        <end position="367"/>
    </location>
</feature>
<dbReference type="InterPro" id="IPR036867">
    <property type="entry name" value="R3H_dom_sf"/>
</dbReference>
<feature type="region of interest" description="Disordered" evidence="9">
    <location>
        <begin position="203"/>
        <end position="319"/>
    </location>
</feature>
<organism evidence="12 13">
    <name type="scientific">Coniochaeta ligniaria NRRL 30616</name>
    <dbReference type="NCBI Taxonomy" id="1408157"/>
    <lineage>
        <taxon>Eukaryota</taxon>
        <taxon>Fungi</taxon>
        <taxon>Dikarya</taxon>
        <taxon>Ascomycota</taxon>
        <taxon>Pezizomycotina</taxon>
        <taxon>Sordariomycetes</taxon>
        <taxon>Sordariomycetidae</taxon>
        <taxon>Coniochaetales</taxon>
        <taxon>Coniochaetaceae</taxon>
        <taxon>Coniochaeta</taxon>
    </lineage>
</organism>
<evidence type="ECO:0000256" key="9">
    <source>
        <dbReference type="SAM" id="MobiDB-lite"/>
    </source>
</evidence>
<comment type="similarity">
    <text evidence="3">Belongs to the SQS1 family.</text>
</comment>
<dbReference type="OrthoDB" id="21470at2759"/>
<evidence type="ECO:0000256" key="2">
    <source>
        <dbReference type="ARBA" id="ARBA00004496"/>
    </source>
</evidence>
<feature type="domain" description="R3H" evidence="11">
    <location>
        <begin position="454"/>
        <end position="516"/>
    </location>
</feature>
<evidence type="ECO:0000259" key="10">
    <source>
        <dbReference type="PROSITE" id="PS50174"/>
    </source>
</evidence>
<dbReference type="InterPro" id="IPR034082">
    <property type="entry name" value="R3H_G-patch"/>
</dbReference>
<feature type="region of interest" description="Disordered" evidence="9">
    <location>
        <begin position="383"/>
        <end position="452"/>
    </location>
</feature>
<dbReference type="Pfam" id="PF01424">
    <property type="entry name" value="R3H"/>
    <property type="match status" value="1"/>
</dbReference>
<dbReference type="GO" id="GO:0003676">
    <property type="term" value="F:nucleic acid binding"/>
    <property type="evidence" value="ECO:0007669"/>
    <property type="project" value="UniProtKB-UniRule"/>
</dbReference>
<dbReference type="InterPro" id="IPR001374">
    <property type="entry name" value="R3H_dom"/>
</dbReference>
<proteinExistence type="inferred from homology"/>
<keyword evidence="5" id="KW-0963">Cytoplasm</keyword>
<evidence type="ECO:0000256" key="3">
    <source>
        <dbReference type="ARBA" id="ARBA00010306"/>
    </source>
</evidence>
<evidence type="ECO:0000256" key="1">
    <source>
        <dbReference type="ARBA" id="ARBA00004123"/>
    </source>
</evidence>
<dbReference type="Pfam" id="PF01585">
    <property type="entry name" value="G-patch"/>
    <property type="match status" value="1"/>
</dbReference>
<name>A0A1J7IH45_9PEZI</name>
<dbReference type="GO" id="GO:0006397">
    <property type="term" value="P:mRNA processing"/>
    <property type="evidence" value="ECO:0007669"/>
    <property type="project" value="UniProtKB-KW"/>
</dbReference>
<dbReference type="Proteomes" id="UP000182658">
    <property type="component" value="Unassembled WGS sequence"/>
</dbReference>
<keyword evidence="8" id="KW-0539">Nucleus</keyword>
<dbReference type="Gene3D" id="3.30.1370.50">
    <property type="entry name" value="R3H-like domain"/>
    <property type="match status" value="1"/>
</dbReference>
<feature type="domain" description="G-patch" evidence="10">
    <location>
        <begin position="580"/>
        <end position="623"/>
    </location>
</feature>
<evidence type="ECO:0000256" key="8">
    <source>
        <dbReference type="ARBA" id="ARBA00023242"/>
    </source>
</evidence>
<dbReference type="InterPro" id="IPR000467">
    <property type="entry name" value="G_patch_dom"/>
</dbReference>
<dbReference type="CDD" id="cd02646">
    <property type="entry name" value="R3H_G-patch"/>
    <property type="match status" value="1"/>
</dbReference>
<evidence type="ECO:0000256" key="6">
    <source>
        <dbReference type="ARBA" id="ARBA00022664"/>
    </source>
</evidence>
<dbReference type="PROSITE" id="PS50174">
    <property type="entry name" value="G_PATCH"/>
    <property type="match status" value="1"/>
</dbReference>
<dbReference type="SMART" id="SM00443">
    <property type="entry name" value="G_patch"/>
    <property type="match status" value="1"/>
</dbReference>
<protein>
    <recommendedName>
        <fullName evidence="4">Protein SQS1</fullName>
    </recommendedName>
</protein>
<accession>A0A1J7IH45</accession>
<comment type="subcellular location">
    <subcellularLocation>
        <location evidence="2">Cytoplasm</location>
    </subcellularLocation>
    <subcellularLocation>
        <location evidence="1">Nucleus</location>
    </subcellularLocation>
</comment>
<keyword evidence="13" id="KW-1185">Reference proteome</keyword>
<dbReference type="GO" id="GO:0005737">
    <property type="term" value="C:cytoplasm"/>
    <property type="evidence" value="ECO:0007669"/>
    <property type="project" value="UniProtKB-SubCell"/>
</dbReference>
<evidence type="ECO:0000313" key="12">
    <source>
        <dbReference type="EMBL" id="OIW26782.1"/>
    </source>
</evidence>
<evidence type="ECO:0000256" key="7">
    <source>
        <dbReference type="ARBA" id="ARBA00023187"/>
    </source>
</evidence>
<feature type="compositionally biased region" description="Acidic residues" evidence="9">
    <location>
        <begin position="309"/>
        <end position="319"/>
    </location>
</feature>
<evidence type="ECO:0000256" key="5">
    <source>
        <dbReference type="ARBA" id="ARBA00022490"/>
    </source>
</evidence>
<gene>
    <name evidence="12" type="ORF">CONLIGDRAFT_601474</name>
</gene>